<protein>
    <submittedName>
        <fullName evidence="1">Uncharacterized protein</fullName>
    </submittedName>
</protein>
<accession>A0A646KNP3</accession>
<proteinExistence type="predicted"/>
<dbReference type="Proteomes" id="UP000419138">
    <property type="component" value="Unassembled WGS sequence"/>
</dbReference>
<dbReference type="EMBL" id="VCLA01000180">
    <property type="protein sequence ID" value="MQT03863.1"/>
    <property type="molecule type" value="Genomic_DNA"/>
</dbReference>
<name>A0A646KNP3_STRJU</name>
<comment type="caution">
    <text evidence="1">The sequence shown here is derived from an EMBL/GenBank/DDBJ whole genome shotgun (WGS) entry which is preliminary data.</text>
</comment>
<gene>
    <name evidence="1" type="ORF">FF041_27945</name>
</gene>
<keyword evidence="2" id="KW-1185">Reference proteome</keyword>
<evidence type="ECO:0000313" key="2">
    <source>
        <dbReference type="Proteomes" id="UP000419138"/>
    </source>
</evidence>
<organism evidence="1 2">
    <name type="scientific">Streptomyces jumonjinensis</name>
    <dbReference type="NCBI Taxonomy" id="1945"/>
    <lineage>
        <taxon>Bacteria</taxon>
        <taxon>Bacillati</taxon>
        <taxon>Actinomycetota</taxon>
        <taxon>Actinomycetes</taxon>
        <taxon>Kitasatosporales</taxon>
        <taxon>Streptomycetaceae</taxon>
        <taxon>Streptomyces</taxon>
    </lineage>
</organism>
<sequence length="167" mass="16763">MTTDLGISASVLQSRPQDLTVSEDRLAFRRAVHLADGVTAGRADEVFHDRRSIAASGSEDLDLVGVLTDAFGGTVALARVKGIFISAAATNTNNVVIGASATNTWSTLLGATGTITLRPGATLGVMAGDADAVGYAVTPTTGDLLKVANSGAGSAVSYDIVIIGASA</sequence>
<dbReference type="OrthoDB" id="4218778at2"/>
<dbReference type="RefSeq" id="WP_153525372.1">
    <property type="nucleotide sequence ID" value="NZ_JBEPDZ010000025.1"/>
</dbReference>
<dbReference type="AlphaFoldDB" id="A0A646KNP3"/>
<reference evidence="1 2" key="1">
    <citation type="submission" date="2019-05" db="EMBL/GenBank/DDBJ databases">
        <title>Comparative genomics and metabolomics analyses of clavulanic acid producing Streptomyces species provides insight into specialized metabolism and evolution of beta-lactam biosynthetic gene clusters.</title>
        <authorList>
            <person name="Moore M.A."/>
            <person name="Cruz-Morales P."/>
            <person name="Barona Gomez F."/>
            <person name="Kapil T."/>
        </authorList>
    </citation>
    <scope>NUCLEOTIDE SEQUENCE [LARGE SCALE GENOMIC DNA]</scope>
    <source>
        <strain evidence="1 2">NRRL 5741</strain>
    </source>
</reference>
<evidence type="ECO:0000313" key="1">
    <source>
        <dbReference type="EMBL" id="MQT03863.1"/>
    </source>
</evidence>